<feature type="compositionally biased region" description="Acidic residues" evidence="1">
    <location>
        <begin position="438"/>
        <end position="465"/>
    </location>
</feature>
<accession>A0A1Q9DFT8</accession>
<reference evidence="2 3" key="1">
    <citation type="submission" date="2016-02" db="EMBL/GenBank/DDBJ databases">
        <title>Genome analysis of coral dinoflagellate symbionts highlights evolutionary adaptations to a symbiotic lifestyle.</title>
        <authorList>
            <person name="Aranda M."/>
            <person name="Li Y."/>
            <person name="Liew Y.J."/>
            <person name="Baumgarten S."/>
            <person name="Simakov O."/>
            <person name="Wilson M."/>
            <person name="Piel J."/>
            <person name="Ashoor H."/>
            <person name="Bougouffa S."/>
            <person name="Bajic V.B."/>
            <person name="Ryu T."/>
            <person name="Ravasi T."/>
            <person name="Bayer T."/>
            <person name="Micklem G."/>
            <person name="Kim H."/>
            <person name="Bhak J."/>
            <person name="Lajeunesse T.C."/>
            <person name="Voolstra C.R."/>
        </authorList>
    </citation>
    <scope>NUCLEOTIDE SEQUENCE [LARGE SCALE GENOMIC DNA]</scope>
    <source>
        <strain evidence="2 3">CCMP2467</strain>
    </source>
</reference>
<feature type="region of interest" description="Disordered" evidence="1">
    <location>
        <begin position="421"/>
        <end position="465"/>
    </location>
</feature>
<feature type="region of interest" description="Disordered" evidence="1">
    <location>
        <begin position="598"/>
        <end position="618"/>
    </location>
</feature>
<gene>
    <name evidence="2" type="ORF">AK812_SmicGene23977</name>
</gene>
<feature type="region of interest" description="Disordered" evidence="1">
    <location>
        <begin position="1216"/>
        <end position="1245"/>
    </location>
</feature>
<feature type="compositionally biased region" description="Gly residues" evidence="1">
    <location>
        <begin position="79"/>
        <end position="92"/>
    </location>
</feature>
<evidence type="ECO:0000256" key="1">
    <source>
        <dbReference type="SAM" id="MobiDB-lite"/>
    </source>
</evidence>
<comment type="caution">
    <text evidence="2">The sequence shown here is derived from an EMBL/GenBank/DDBJ whole genome shotgun (WGS) entry which is preliminary data.</text>
</comment>
<evidence type="ECO:0000313" key="2">
    <source>
        <dbReference type="EMBL" id="OLP94046.1"/>
    </source>
</evidence>
<protein>
    <recommendedName>
        <fullName evidence="4">Retrovirus-related Pol polyprotein from transposon TNT 1-94</fullName>
    </recommendedName>
</protein>
<name>A0A1Q9DFT8_SYMMI</name>
<keyword evidence="3" id="KW-1185">Reference proteome</keyword>
<dbReference type="Proteomes" id="UP000186817">
    <property type="component" value="Unassembled WGS sequence"/>
</dbReference>
<dbReference type="OrthoDB" id="436866at2759"/>
<feature type="region of interest" description="Disordered" evidence="1">
    <location>
        <begin position="75"/>
        <end position="120"/>
    </location>
</feature>
<evidence type="ECO:0000313" key="3">
    <source>
        <dbReference type="Proteomes" id="UP000186817"/>
    </source>
</evidence>
<evidence type="ECO:0008006" key="4">
    <source>
        <dbReference type="Google" id="ProtNLM"/>
    </source>
</evidence>
<organism evidence="2 3">
    <name type="scientific">Symbiodinium microadriaticum</name>
    <name type="common">Dinoflagellate</name>
    <name type="synonym">Zooxanthella microadriatica</name>
    <dbReference type="NCBI Taxonomy" id="2951"/>
    <lineage>
        <taxon>Eukaryota</taxon>
        <taxon>Sar</taxon>
        <taxon>Alveolata</taxon>
        <taxon>Dinophyceae</taxon>
        <taxon>Suessiales</taxon>
        <taxon>Symbiodiniaceae</taxon>
        <taxon>Symbiodinium</taxon>
    </lineage>
</organism>
<dbReference type="EMBL" id="LSRX01000561">
    <property type="protein sequence ID" value="OLP94046.1"/>
    <property type="molecule type" value="Genomic_DNA"/>
</dbReference>
<sequence length="1281" mass="140507">MLRIFWPYLTPRRREGMQQLIHFGLKGLDRNMLFNKRGLEILTQRAMSRYGYGDGAYWCQGISSECGNDEQTAAAKAGTKGGAGGAGKGGPKGSVLDSASKGDGKTSQESSPGASEGFYLTKVVKEPPKGARGLLDGGATNSLRTAKSQKEIEQCTLTQVSLALGHAELLLTPVGTLISAEPVAPIVPMGVLAAELDCKVNWEGETCRVIHPKRGKLPIVMVNRCPELCAKITEELIAEIEDKRALVMQRALRLKAIAVGVGQQGIDEPVSVDAMLEWLQKLSPDCPKGILARVPPVWQDDLEGEDVPFNRRVRRAVQRADKVVLHLFSGRTKPQDFGQWPSSVYVLSVDLERGLDILSDGLYQYLLELCSSGKVIAVVGGALGHCTAKPTTLLANDQLGKARHLLIGVLGVPLFRKGRPQPLVEGDETSDHPIPAEWADDDAEGPVPADADDPFQVETPPEEEEVSLELDPDWKARAQRWNDRWKATIATLTEPVEVVPLVFVEPISSKRASVTLRGLQRIYTGIRLLNYTVRDIALTASVPSDDHNSWAALRVTWGMQAGPHSDRNMKDTKNWLVVPQPKSPKLVAQIGRDPQYFDISTDSEEDSSAGEWEGTGEPKDFDQRVARLLQLVREEEKALIEELRQGLTNVTPCLVAELQEDLRIANLLQEQDGCEHELERVRSKFALHKLVSVERELEQAWCEVEKTSLPQVRAIKVPAESSQEVDHDPSPGLGPACGSVFALGDGLVPGESPPSLHQDFGLETPEIVGKGACAVPGALLQTRIVSQAEVWKNLEQWRQPLTDEVVALKDLHRAVWAIGPEELKRLEELAEVSVIPAKGVYTQKPITNRLRARIVGCGNFLEGEPPAEDAAKGSTRSQDLYAGGVDGVSVRLQTSVAAIKGWGNATLDIKTAFLGAPLYQDRQGQAVLSPGDLSSGRLDFEMLVRKLKSVQGNKVKIVVVTPPRVLVSLGLVEESEKWLVLKALYGLAEAPRRWSSHRDMLLRQHTWEDCGRRFFLKQCVADSNLWKVVSEPLSGGVDVKTESEPVLHGLLGIYVDDMLITAEEPVKERLVREIRSIWSTSEPESAEEDYIQDLLQRFSDIQGTSEALTGALQWITTRSPTDFGVEVRKVRDATLIPDLSIKDSACFDHRAMGVRTLVLAVVLSVVASKLTVIVEDHGGDDWLAKSLLVVSAVLAVLAVGLMRRFCAVETKDPAEVRSVRPSGQSEDEEDDWSVVGNATDDTKGYKDRGGGIQHVLERIFWLGTNGDKKWAGVRGLECYDE</sequence>
<proteinExistence type="predicted"/>